<feature type="region of interest" description="Disordered" evidence="1">
    <location>
        <begin position="640"/>
        <end position="664"/>
    </location>
</feature>
<sequence>MDGPGGGTDAWLDGEPPPRRVTAGDWSLNLRGVSVEDITYRGVPVLSALRVVVRDHDWRTVPATSSSVDVVHEVVRDSETGDGASGEATAERLQVHLSADHDDLGAGVHWSAELVGGGPRLRLAVSGRVTRPFRRNRIGLVVLHPAEVAGAALRVRHPDGSSTTTSFPEQIAPHQPALDVAGLDWTSEHGDTALRLSLDFAGEVFEMEDQRNWTDASFKTYSTPLSAPFPAAVGEGDGFTHVVDITVTEVGPRRSGVRRFDPRALRADEPHHAVRDQPARVPVRRIPTLPSGRLAPRVQLQASTAPGEPTDTASWWRGPLLVELDATGRAWPGVLARARREAGGAGLDVRMTADDPAQVDAVVAALVEGPDEGTGTGSGSGSGAVERVAVYDANQHITTPALWQRLRDCASGLPLVGGTRAHFTELNRRHTGLPADLPALTFSSTPQMHDTSREQVLRAIAVQRLTAEQAVRIAGSRPVHVGPVTLRPRFNAVATSPRVSADVDVVAEGVGAQHVWAADDPRQASRAFAAWLVASYQAFAVAGVASVTLTETWGPRGLTTAEGSPYPAAETVRWLSALDGWELLQTPLVPGLGLVVARRGERQVIVASDLSGSGQQLTVAGQELAVRPWAVLRHDSPVDGLTDAPAVEPADGRSQPVAAPSVRG</sequence>
<protein>
    <submittedName>
        <fullName evidence="4">Uncharacterized protein</fullName>
    </submittedName>
</protein>
<accession>A0A7W4TQW5</accession>
<reference evidence="4 5" key="2">
    <citation type="submission" date="2020-08" db="EMBL/GenBank/DDBJ databases">
        <authorList>
            <person name="Partida-Martinez L."/>
            <person name="Huntemann M."/>
            <person name="Clum A."/>
            <person name="Wang J."/>
            <person name="Palaniappan K."/>
            <person name="Ritter S."/>
            <person name="Chen I.-M."/>
            <person name="Stamatis D."/>
            <person name="Reddy T."/>
            <person name="O'Malley R."/>
            <person name="Daum C."/>
            <person name="Shapiro N."/>
            <person name="Ivanova N."/>
            <person name="Kyrpides N."/>
            <person name="Woyke T."/>
        </authorList>
    </citation>
    <scope>NUCLEOTIDE SEQUENCE [LARGE SCALE GENOMIC DNA]</scope>
    <source>
        <strain evidence="4 5">AS2.23</strain>
    </source>
</reference>
<evidence type="ECO:0000313" key="5">
    <source>
        <dbReference type="Proteomes" id="UP000533269"/>
    </source>
</evidence>
<dbReference type="EMBL" id="JACHVY010000006">
    <property type="protein sequence ID" value="MBB2903295.1"/>
    <property type="molecule type" value="Genomic_DNA"/>
</dbReference>
<feature type="domain" description="D-apionate lactonase TIM barrel" evidence="3">
    <location>
        <begin position="382"/>
        <end position="580"/>
    </location>
</feature>
<feature type="domain" description="D-apionate lactonase N-terminal" evidence="2">
    <location>
        <begin position="14"/>
        <end position="249"/>
    </location>
</feature>
<dbReference type="Proteomes" id="UP000533269">
    <property type="component" value="Unassembled WGS sequence"/>
</dbReference>
<organism evidence="4 5">
    <name type="scientific">Kineococcus radiotolerans</name>
    <dbReference type="NCBI Taxonomy" id="131568"/>
    <lineage>
        <taxon>Bacteria</taxon>
        <taxon>Bacillati</taxon>
        <taxon>Actinomycetota</taxon>
        <taxon>Actinomycetes</taxon>
        <taxon>Kineosporiales</taxon>
        <taxon>Kineosporiaceae</taxon>
        <taxon>Kineococcus</taxon>
    </lineage>
</organism>
<dbReference type="RefSeq" id="WP_183392907.1">
    <property type="nucleotide sequence ID" value="NZ_JACHVY010000006.1"/>
</dbReference>
<evidence type="ECO:0000259" key="2">
    <source>
        <dbReference type="Pfam" id="PF25837"/>
    </source>
</evidence>
<dbReference type="Pfam" id="PF25838">
    <property type="entry name" value="Apionate_lact_M"/>
    <property type="match status" value="1"/>
</dbReference>
<reference evidence="4 5" key="1">
    <citation type="submission" date="2020-08" db="EMBL/GenBank/DDBJ databases">
        <title>The Agave Microbiome: Exploring the role of microbial communities in plant adaptations to desert environments.</title>
        <authorList>
            <person name="Partida-Martinez L.P."/>
        </authorList>
    </citation>
    <scope>NUCLEOTIDE SEQUENCE [LARGE SCALE GENOMIC DNA]</scope>
    <source>
        <strain evidence="4 5">AS2.23</strain>
    </source>
</reference>
<dbReference type="InterPro" id="IPR058787">
    <property type="entry name" value="ApnL_M"/>
</dbReference>
<proteinExistence type="predicted"/>
<evidence type="ECO:0000259" key="3">
    <source>
        <dbReference type="Pfam" id="PF25838"/>
    </source>
</evidence>
<comment type="caution">
    <text evidence="4">The sequence shown here is derived from an EMBL/GenBank/DDBJ whole genome shotgun (WGS) entry which is preliminary data.</text>
</comment>
<name>A0A7W4TQW5_KINRA</name>
<dbReference type="InterPro" id="IPR058788">
    <property type="entry name" value="ApnL_N"/>
</dbReference>
<dbReference type="Pfam" id="PF25837">
    <property type="entry name" value="Apionate_lact_N"/>
    <property type="match status" value="1"/>
</dbReference>
<evidence type="ECO:0000256" key="1">
    <source>
        <dbReference type="SAM" id="MobiDB-lite"/>
    </source>
</evidence>
<evidence type="ECO:0000313" key="4">
    <source>
        <dbReference type="EMBL" id="MBB2903295.1"/>
    </source>
</evidence>
<dbReference type="AlphaFoldDB" id="A0A7W4TQW5"/>
<gene>
    <name evidence="4" type="ORF">FHR75_004137</name>
</gene>